<feature type="region of interest" description="Disordered" evidence="1">
    <location>
        <begin position="306"/>
        <end position="327"/>
    </location>
</feature>
<name>A0A9P4JN21_9PLEO</name>
<proteinExistence type="predicted"/>
<comment type="caution">
    <text evidence="2">The sequence shown here is derived from an EMBL/GenBank/DDBJ whole genome shotgun (WGS) entry which is preliminary data.</text>
</comment>
<sequence length="327" mass="37206">MPKRKAPIPEHVELLQQQRNTRKKLVASEEVALSPSPVLDYPDDLTTNNACPFLQKLPLEIRLDIYEYLLIEDESLRGRDAREKKHYGFSLAILRVNRQISLEAHDVFLGKNTFFVSARSNHINDRITADNYGAIDPPLASRCWGGVRHLTLDLMYYPENVTTADLDRDCVAYLTNLTQLLRAAAPRLRSLSISACMAENFNARRSLITFFMCDRESAFMRTLSSITSVASIPIKFDFPDSFYHVSLKPAALQKRSILLLACQVMFCQSQYRIDRLLKCFDDGGLMNVPKNLPKYDLTSMVEKANENREREKAEMAAGTSVARPYGE</sequence>
<keyword evidence="3" id="KW-1185">Reference proteome</keyword>
<evidence type="ECO:0000313" key="2">
    <source>
        <dbReference type="EMBL" id="KAF2202095.1"/>
    </source>
</evidence>
<evidence type="ECO:0008006" key="4">
    <source>
        <dbReference type="Google" id="ProtNLM"/>
    </source>
</evidence>
<evidence type="ECO:0000313" key="3">
    <source>
        <dbReference type="Proteomes" id="UP000799536"/>
    </source>
</evidence>
<dbReference type="OrthoDB" id="62952at2759"/>
<accession>A0A9P4JN21</accession>
<dbReference type="PANTHER" id="PTHR42085">
    <property type="entry name" value="F-BOX DOMAIN-CONTAINING PROTEIN"/>
    <property type="match status" value="1"/>
</dbReference>
<protein>
    <recommendedName>
        <fullName evidence="4">F-box domain-containing protein</fullName>
    </recommendedName>
</protein>
<evidence type="ECO:0000256" key="1">
    <source>
        <dbReference type="SAM" id="MobiDB-lite"/>
    </source>
</evidence>
<dbReference type="EMBL" id="ML993949">
    <property type="protein sequence ID" value="KAF2202095.1"/>
    <property type="molecule type" value="Genomic_DNA"/>
</dbReference>
<organism evidence="2 3">
    <name type="scientific">Delitschia confertaspora ATCC 74209</name>
    <dbReference type="NCBI Taxonomy" id="1513339"/>
    <lineage>
        <taxon>Eukaryota</taxon>
        <taxon>Fungi</taxon>
        <taxon>Dikarya</taxon>
        <taxon>Ascomycota</taxon>
        <taxon>Pezizomycotina</taxon>
        <taxon>Dothideomycetes</taxon>
        <taxon>Pleosporomycetidae</taxon>
        <taxon>Pleosporales</taxon>
        <taxon>Delitschiaceae</taxon>
        <taxon>Delitschia</taxon>
    </lineage>
</organism>
<dbReference type="InterPro" id="IPR038883">
    <property type="entry name" value="AN11006-like"/>
</dbReference>
<dbReference type="PANTHER" id="PTHR42085:SF1">
    <property type="entry name" value="F-BOX DOMAIN-CONTAINING PROTEIN"/>
    <property type="match status" value="1"/>
</dbReference>
<dbReference type="AlphaFoldDB" id="A0A9P4JN21"/>
<reference evidence="2" key="1">
    <citation type="journal article" date="2020" name="Stud. Mycol.">
        <title>101 Dothideomycetes genomes: a test case for predicting lifestyles and emergence of pathogens.</title>
        <authorList>
            <person name="Haridas S."/>
            <person name="Albert R."/>
            <person name="Binder M."/>
            <person name="Bloem J."/>
            <person name="Labutti K."/>
            <person name="Salamov A."/>
            <person name="Andreopoulos B."/>
            <person name="Baker S."/>
            <person name="Barry K."/>
            <person name="Bills G."/>
            <person name="Bluhm B."/>
            <person name="Cannon C."/>
            <person name="Castanera R."/>
            <person name="Culley D."/>
            <person name="Daum C."/>
            <person name="Ezra D."/>
            <person name="Gonzalez J."/>
            <person name="Henrissat B."/>
            <person name="Kuo A."/>
            <person name="Liang C."/>
            <person name="Lipzen A."/>
            <person name="Lutzoni F."/>
            <person name="Magnuson J."/>
            <person name="Mondo S."/>
            <person name="Nolan M."/>
            <person name="Ohm R."/>
            <person name="Pangilinan J."/>
            <person name="Park H.-J."/>
            <person name="Ramirez L."/>
            <person name="Alfaro M."/>
            <person name="Sun H."/>
            <person name="Tritt A."/>
            <person name="Yoshinaga Y."/>
            <person name="Zwiers L.-H."/>
            <person name="Turgeon B."/>
            <person name="Goodwin S."/>
            <person name="Spatafora J."/>
            <person name="Crous P."/>
            <person name="Grigoriev I."/>
        </authorList>
    </citation>
    <scope>NUCLEOTIDE SEQUENCE</scope>
    <source>
        <strain evidence="2">ATCC 74209</strain>
    </source>
</reference>
<gene>
    <name evidence="2" type="ORF">GQ43DRAFT_9343</name>
</gene>
<dbReference type="Proteomes" id="UP000799536">
    <property type="component" value="Unassembled WGS sequence"/>
</dbReference>